<evidence type="ECO:0000256" key="1">
    <source>
        <dbReference type="SAM" id="SignalP"/>
    </source>
</evidence>
<evidence type="ECO:0000313" key="3">
    <source>
        <dbReference type="Proteomes" id="UP000594638"/>
    </source>
</evidence>
<reference evidence="2 3" key="1">
    <citation type="submission" date="2019-12" db="EMBL/GenBank/DDBJ databases">
        <authorList>
            <person name="Alioto T."/>
            <person name="Alioto T."/>
            <person name="Gomez Garrido J."/>
        </authorList>
    </citation>
    <scope>NUCLEOTIDE SEQUENCE [LARGE SCALE GENOMIC DNA]</scope>
</reference>
<keyword evidence="1" id="KW-0732">Signal</keyword>
<dbReference type="Proteomes" id="UP000594638">
    <property type="component" value="Unassembled WGS sequence"/>
</dbReference>
<comment type="caution">
    <text evidence="2">The sequence shown here is derived from an EMBL/GenBank/DDBJ whole genome shotgun (WGS) entry which is preliminary data.</text>
</comment>
<dbReference type="Gramene" id="OE9A085251T1">
    <property type="protein sequence ID" value="OE9A085251C1"/>
    <property type="gene ID" value="OE9A085251"/>
</dbReference>
<dbReference type="EMBL" id="CACTIH010000130">
    <property type="protein sequence ID" value="CAA2954907.1"/>
    <property type="molecule type" value="Genomic_DNA"/>
</dbReference>
<keyword evidence="3" id="KW-1185">Reference proteome</keyword>
<gene>
    <name evidence="2" type="ORF">OLEA9_A085251</name>
</gene>
<evidence type="ECO:0000313" key="2">
    <source>
        <dbReference type="EMBL" id="CAA2954907.1"/>
    </source>
</evidence>
<feature type="chain" id="PRO_5035919071" evidence="1">
    <location>
        <begin position="22"/>
        <end position="132"/>
    </location>
</feature>
<name>A0A8S0PN94_OLEEU</name>
<organism evidence="2 3">
    <name type="scientific">Olea europaea subsp. europaea</name>
    <dbReference type="NCBI Taxonomy" id="158383"/>
    <lineage>
        <taxon>Eukaryota</taxon>
        <taxon>Viridiplantae</taxon>
        <taxon>Streptophyta</taxon>
        <taxon>Embryophyta</taxon>
        <taxon>Tracheophyta</taxon>
        <taxon>Spermatophyta</taxon>
        <taxon>Magnoliopsida</taxon>
        <taxon>eudicotyledons</taxon>
        <taxon>Gunneridae</taxon>
        <taxon>Pentapetalae</taxon>
        <taxon>asterids</taxon>
        <taxon>lamiids</taxon>
        <taxon>Lamiales</taxon>
        <taxon>Oleaceae</taxon>
        <taxon>Oleeae</taxon>
        <taxon>Olea</taxon>
    </lineage>
</organism>
<protein>
    <submittedName>
        <fullName evidence="2">Uncharacterized protein</fullName>
    </submittedName>
</protein>
<dbReference type="AlphaFoldDB" id="A0A8S0PN94"/>
<feature type="signal peptide" evidence="1">
    <location>
        <begin position="1"/>
        <end position="21"/>
    </location>
</feature>
<proteinExistence type="predicted"/>
<sequence length="132" mass="13873">MAPATNLQCGHLLLIITVTTSMHRPPAPTNDGTGLKAAVGFICGTATKSGGVHAVAMTRPEFGLNTDSQKLPRNAEKLGYISVVARMGPGLGLHTVPTNCLEMSKNQAVSLSGQDASLTWLVHRAQKLLEIT</sequence>
<accession>A0A8S0PN94</accession>